<comment type="caution">
    <text evidence="2">The sequence shown here is derived from an EMBL/GenBank/DDBJ whole genome shotgun (WGS) entry which is preliminary data.</text>
</comment>
<dbReference type="OrthoDB" id="5990488at2759"/>
<evidence type="ECO:0000313" key="3">
    <source>
        <dbReference type="Proteomes" id="UP000225706"/>
    </source>
</evidence>
<proteinExistence type="predicted"/>
<organism evidence="2 3">
    <name type="scientific">Stylophora pistillata</name>
    <name type="common">Smooth cauliflower coral</name>
    <dbReference type="NCBI Taxonomy" id="50429"/>
    <lineage>
        <taxon>Eukaryota</taxon>
        <taxon>Metazoa</taxon>
        <taxon>Cnidaria</taxon>
        <taxon>Anthozoa</taxon>
        <taxon>Hexacorallia</taxon>
        <taxon>Scleractinia</taxon>
        <taxon>Astrocoeniina</taxon>
        <taxon>Pocilloporidae</taxon>
        <taxon>Stylophora</taxon>
    </lineage>
</organism>
<feature type="compositionally biased region" description="Polar residues" evidence="1">
    <location>
        <begin position="194"/>
        <end position="205"/>
    </location>
</feature>
<protein>
    <submittedName>
        <fullName evidence="2">Uncharacterized protein</fullName>
    </submittedName>
</protein>
<sequence length="357" mass="40308">MPPREINFWCSIGHKWDPPETPEQTVREVFCNMKRLQHIPLVMSSTPVFQKNLEYGVHGKNCEDIFCVLPQCVNFKLQTRNVSSSRKDKPNNHATGASGDRTASVLQNNNGSNTVSLNQAILDNNAEKKLLDDIAEIERFLEGQMGDTGPQPCFYGRFDIDEQNLLPPYTSKEDFQVSQQTDSLHRYNPKRDSQTPSETARNHQPYSRDYGAEFERKGYNLVKPSNSVAGRNTESAENPLFPSYYETFTSTDQFTVPLKKSEGIHAAKRSRKDPSVTKPMLVPTTIVQGRTACHLSGARQFPCIQSKPSRMAFGVLTQIMHMFEKPMSADVEAFFVHVLQKALIEMRNAASRKGSQV</sequence>
<keyword evidence="3" id="KW-1185">Reference proteome</keyword>
<evidence type="ECO:0000256" key="1">
    <source>
        <dbReference type="SAM" id="MobiDB-lite"/>
    </source>
</evidence>
<dbReference type="EMBL" id="LSMT01000012">
    <property type="protein sequence ID" value="PFX33409.1"/>
    <property type="molecule type" value="Genomic_DNA"/>
</dbReference>
<feature type="region of interest" description="Disordered" evidence="1">
    <location>
        <begin position="173"/>
        <end position="206"/>
    </location>
</feature>
<name>A0A2B4SW60_STYPI</name>
<dbReference type="Proteomes" id="UP000225706">
    <property type="component" value="Unassembled WGS sequence"/>
</dbReference>
<gene>
    <name evidence="2" type="ORF">AWC38_SpisGene1669</name>
</gene>
<feature type="compositionally biased region" description="Basic and acidic residues" evidence="1">
    <location>
        <begin position="183"/>
        <end position="193"/>
    </location>
</feature>
<feature type="region of interest" description="Disordered" evidence="1">
    <location>
        <begin position="81"/>
        <end position="111"/>
    </location>
</feature>
<accession>A0A2B4SW60</accession>
<evidence type="ECO:0000313" key="2">
    <source>
        <dbReference type="EMBL" id="PFX33409.1"/>
    </source>
</evidence>
<reference evidence="3" key="1">
    <citation type="journal article" date="2017" name="bioRxiv">
        <title>Comparative analysis of the genomes of Stylophora pistillata and Acropora digitifera provides evidence for extensive differences between species of corals.</title>
        <authorList>
            <person name="Voolstra C.R."/>
            <person name="Li Y."/>
            <person name="Liew Y.J."/>
            <person name="Baumgarten S."/>
            <person name="Zoccola D."/>
            <person name="Flot J.-F."/>
            <person name="Tambutte S."/>
            <person name="Allemand D."/>
            <person name="Aranda M."/>
        </authorList>
    </citation>
    <scope>NUCLEOTIDE SEQUENCE [LARGE SCALE GENOMIC DNA]</scope>
</reference>
<dbReference type="AlphaFoldDB" id="A0A2B4SW60"/>